<keyword evidence="6" id="KW-0732">Signal</keyword>
<organism evidence="14 15">
    <name type="scientific">Rhypophila decipiens</name>
    <dbReference type="NCBI Taxonomy" id="261697"/>
    <lineage>
        <taxon>Eukaryota</taxon>
        <taxon>Fungi</taxon>
        <taxon>Dikarya</taxon>
        <taxon>Ascomycota</taxon>
        <taxon>Pezizomycotina</taxon>
        <taxon>Sordariomycetes</taxon>
        <taxon>Sordariomycetidae</taxon>
        <taxon>Sordariales</taxon>
        <taxon>Naviculisporaceae</taxon>
        <taxon>Rhypophila</taxon>
    </lineage>
</organism>
<evidence type="ECO:0000256" key="2">
    <source>
        <dbReference type="ARBA" id="ARBA00004851"/>
    </source>
</evidence>
<dbReference type="EC" id="3.2.1.8" evidence="4 11"/>
<evidence type="ECO:0000259" key="13">
    <source>
        <dbReference type="PROSITE" id="PS51761"/>
    </source>
</evidence>
<keyword evidence="8 11" id="KW-0119">Carbohydrate metabolism</keyword>
<feature type="active site" description="Nucleophile" evidence="11">
    <location>
        <position position="187"/>
    </location>
</feature>
<dbReference type="GO" id="GO:0031176">
    <property type="term" value="F:endo-1,4-beta-xylanase activity"/>
    <property type="evidence" value="ECO:0007669"/>
    <property type="project" value="UniProtKB-UniRule"/>
</dbReference>
<dbReference type="InterPro" id="IPR033119">
    <property type="entry name" value="GH11_AS_2"/>
</dbReference>
<dbReference type="PANTHER" id="PTHR46828">
    <property type="entry name" value="ENDO-1,4-BETA-XYLANASE A-RELATED"/>
    <property type="match status" value="1"/>
</dbReference>
<evidence type="ECO:0000313" key="15">
    <source>
        <dbReference type="Proteomes" id="UP001301769"/>
    </source>
</evidence>
<dbReference type="InterPro" id="IPR013320">
    <property type="entry name" value="ConA-like_dom_sf"/>
</dbReference>
<evidence type="ECO:0000256" key="10">
    <source>
        <dbReference type="ARBA" id="ARBA00023326"/>
    </source>
</evidence>
<dbReference type="SUPFAM" id="SSF49899">
    <property type="entry name" value="Concanavalin A-like lectins/glucanases"/>
    <property type="match status" value="1"/>
</dbReference>
<evidence type="ECO:0000256" key="11">
    <source>
        <dbReference type="PROSITE-ProRule" id="PRU01097"/>
    </source>
</evidence>
<evidence type="ECO:0000256" key="6">
    <source>
        <dbReference type="ARBA" id="ARBA00022729"/>
    </source>
</evidence>
<dbReference type="InterPro" id="IPR001137">
    <property type="entry name" value="Glyco_hydro_11"/>
</dbReference>
<dbReference type="PROSITE" id="PS00776">
    <property type="entry name" value="GH11_1"/>
    <property type="match status" value="1"/>
</dbReference>
<reference evidence="14" key="2">
    <citation type="submission" date="2023-05" db="EMBL/GenBank/DDBJ databases">
        <authorList>
            <consortium name="Lawrence Berkeley National Laboratory"/>
            <person name="Steindorff A."/>
            <person name="Hensen N."/>
            <person name="Bonometti L."/>
            <person name="Westerberg I."/>
            <person name="Brannstrom I.O."/>
            <person name="Guillou S."/>
            <person name="Cros-Aarteil S."/>
            <person name="Calhoun S."/>
            <person name="Haridas S."/>
            <person name="Kuo A."/>
            <person name="Mondo S."/>
            <person name="Pangilinan J."/>
            <person name="Riley R."/>
            <person name="Labutti K."/>
            <person name="Andreopoulos B."/>
            <person name="Lipzen A."/>
            <person name="Chen C."/>
            <person name="Yanf M."/>
            <person name="Daum C."/>
            <person name="Ng V."/>
            <person name="Clum A."/>
            <person name="Ohm R."/>
            <person name="Martin F."/>
            <person name="Silar P."/>
            <person name="Natvig D."/>
            <person name="Lalanne C."/>
            <person name="Gautier V."/>
            <person name="Ament-Velasquez S.L."/>
            <person name="Kruys A."/>
            <person name="Hutchinson M.I."/>
            <person name="Powell A.J."/>
            <person name="Barry K."/>
            <person name="Miller A.N."/>
            <person name="Grigoriev I.V."/>
            <person name="Debuchy R."/>
            <person name="Gladieux P."/>
            <person name="Thoren M.H."/>
            <person name="Johannesson H."/>
        </authorList>
    </citation>
    <scope>NUCLEOTIDE SEQUENCE</scope>
    <source>
        <strain evidence="14">PSN293</strain>
    </source>
</reference>
<evidence type="ECO:0000256" key="3">
    <source>
        <dbReference type="ARBA" id="ARBA00007792"/>
    </source>
</evidence>
<reference evidence="14" key="1">
    <citation type="journal article" date="2023" name="Mol. Phylogenet. Evol.">
        <title>Genome-scale phylogeny and comparative genomics of the fungal order Sordariales.</title>
        <authorList>
            <person name="Hensen N."/>
            <person name="Bonometti L."/>
            <person name="Westerberg I."/>
            <person name="Brannstrom I.O."/>
            <person name="Guillou S."/>
            <person name="Cros-Aarteil S."/>
            <person name="Calhoun S."/>
            <person name="Haridas S."/>
            <person name="Kuo A."/>
            <person name="Mondo S."/>
            <person name="Pangilinan J."/>
            <person name="Riley R."/>
            <person name="LaButti K."/>
            <person name="Andreopoulos B."/>
            <person name="Lipzen A."/>
            <person name="Chen C."/>
            <person name="Yan M."/>
            <person name="Daum C."/>
            <person name="Ng V."/>
            <person name="Clum A."/>
            <person name="Steindorff A."/>
            <person name="Ohm R.A."/>
            <person name="Martin F."/>
            <person name="Silar P."/>
            <person name="Natvig D.O."/>
            <person name="Lalanne C."/>
            <person name="Gautier V."/>
            <person name="Ament-Velasquez S.L."/>
            <person name="Kruys A."/>
            <person name="Hutchinson M.I."/>
            <person name="Powell A.J."/>
            <person name="Barry K."/>
            <person name="Miller A.N."/>
            <person name="Grigoriev I.V."/>
            <person name="Debuchy R."/>
            <person name="Gladieux P."/>
            <person name="Hiltunen Thoren M."/>
            <person name="Johannesson H."/>
        </authorList>
    </citation>
    <scope>NUCLEOTIDE SEQUENCE</scope>
    <source>
        <strain evidence="14">PSN293</strain>
    </source>
</reference>
<dbReference type="PROSITE" id="PS51761">
    <property type="entry name" value="GH11_3"/>
    <property type="match status" value="1"/>
</dbReference>
<comment type="caution">
    <text evidence="14">The sequence shown here is derived from an EMBL/GenBank/DDBJ whole genome shotgun (WGS) entry which is preliminary data.</text>
</comment>
<evidence type="ECO:0000256" key="7">
    <source>
        <dbReference type="ARBA" id="ARBA00022801"/>
    </source>
</evidence>
<evidence type="ECO:0000256" key="1">
    <source>
        <dbReference type="ARBA" id="ARBA00000681"/>
    </source>
</evidence>
<evidence type="ECO:0000256" key="9">
    <source>
        <dbReference type="ARBA" id="ARBA00023295"/>
    </source>
</evidence>
<keyword evidence="5 11" id="KW-0858">Xylan degradation</keyword>
<keyword evidence="9 11" id="KW-0326">Glycosidase</keyword>
<evidence type="ECO:0000256" key="12">
    <source>
        <dbReference type="RuleBase" id="RU362015"/>
    </source>
</evidence>
<comment type="similarity">
    <text evidence="3 11 12">Belongs to the glycosyl hydrolase 11 (cellulase G) family.</text>
</comment>
<protein>
    <recommendedName>
        <fullName evidence="4 11">Endo-1,4-beta-xylanase</fullName>
        <ecNumber evidence="4 11">3.2.1.8</ecNumber>
    </recommendedName>
</protein>
<dbReference type="Gene3D" id="2.60.120.180">
    <property type="match status" value="1"/>
</dbReference>
<evidence type="ECO:0000313" key="14">
    <source>
        <dbReference type="EMBL" id="KAK4206444.1"/>
    </source>
</evidence>
<comment type="pathway">
    <text evidence="2 11 12">Glycan degradation; xylan degradation.</text>
</comment>
<dbReference type="Pfam" id="PF00457">
    <property type="entry name" value="Glyco_hydro_11"/>
    <property type="match status" value="1"/>
</dbReference>
<keyword evidence="7 11" id="KW-0378">Hydrolase</keyword>
<feature type="active site" description="Proton donor" evidence="11">
    <location>
        <position position="278"/>
    </location>
</feature>
<dbReference type="InterPro" id="IPR013319">
    <property type="entry name" value="GH11/12"/>
</dbReference>
<evidence type="ECO:0000256" key="5">
    <source>
        <dbReference type="ARBA" id="ARBA00022651"/>
    </source>
</evidence>
<proteinExistence type="inferred from homology"/>
<dbReference type="PANTHER" id="PTHR46828:SF2">
    <property type="entry name" value="ENDO-1,4-BETA-XYLANASE A-RELATED"/>
    <property type="match status" value="1"/>
</dbReference>
<evidence type="ECO:0000256" key="8">
    <source>
        <dbReference type="ARBA" id="ARBA00023277"/>
    </source>
</evidence>
<dbReference type="Proteomes" id="UP001301769">
    <property type="component" value="Unassembled WGS sequence"/>
</dbReference>
<dbReference type="EMBL" id="MU858411">
    <property type="protein sequence ID" value="KAK4206444.1"/>
    <property type="molecule type" value="Genomic_DNA"/>
</dbReference>
<feature type="domain" description="GH11" evidence="13">
    <location>
        <begin position="102"/>
        <end position="291"/>
    </location>
</feature>
<comment type="catalytic activity">
    <reaction evidence="1 11 12">
        <text>Endohydrolysis of (1-&gt;4)-beta-D-xylosidic linkages in xylans.</text>
        <dbReference type="EC" id="3.2.1.8"/>
    </reaction>
</comment>
<evidence type="ECO:0000256" key="4">
    <source>
        <dbReference type="ARBA" id="ARBA00012590"/>
    </source>
</evidence>
<accession>A0AAN6XTJ4</accession>
<keyword evidence="10 11" id="KW-0624">Polysaccharide degradation</keyword>
<dbReference type="PROSITE" id="PS00777">
    <property type="entry name" value="GH11_2"/>
    <property type="match status" value="1"/>
</dbReference>
<dbReference type="InterPro" id="IPR018208">
    <property type="entry name" value="GH11_AS_1"/>
</dbReference>
<keyword evidence="15" id="KW-1185">Reference proteome</keyword>
<dbReference type="PRINTS" id="PR00911">
    <property type="entry name" value="GLHYDRLASE11"/>
</dbReference>
<sequence>MAVNAPAVSRKESVIFTFIWGTSGDLKYTTTPQKGVLTQFNHGEQTWALSLASEFFTMLFSSFLFAASAVTALPNWGEKFHGAESSSQLEARQRSGRGLGAGSDIDGFGFHSGYFYSFWTQGGGTVTYNNLLNGTYKSSWQNVQNWVGGKGWNPGGPKVVVYNGTWNARNQNSYLALYGWTRNPLIEYYIVESFGSYNPSSNAQRKGSITSDGSTYNLFQSTRTNQPSIEGTKTFQQFWSIRQNQRVGGTITVANHLKAYEQYVGKLGTFDYMILGTEGYGSTGNSHITVVEQGATEPPYPNEPNSRQDNN</sequence>
<dbReference type="InterPro" id="IPR033123">
    <property type="entry name" value="GH11_dom"/>
</dbReference>
<dbReference type="AlphaFoldDB" id="A0AAN6XTJ4"/>
<gene>
    <name evidence="14" type="ORF">QBC37DRAFT_488124</name>
</gene>
<dbReference type="GO" id="GO:0045493">
    <property type="term" value="P:xylan catabolic process"/>
    <property type="evidence" value="ECO:0007669"/>
    <property type="project" value="UniProtKB-UniRule"/>
</dbReference>
<name>A0AAN6XTJ4_9PEZI</name>